<reference evidence="2" key="1">
    <citation type="journal article" date="2023" name="Mol. Phylogenet. Evol.">
        <title>Genome-scale phylogeny and comparative genomics of the fungal order Sordariales.</title>
        <authorList>
            <person name="Hensen N."/>
            <person name="Bonometti L."/>
            <person name="Westerberg I."/>
            <person name="Brannstrom I.O."/>
            <person name="Guillou S."/>
            <person name="Cros-Aarteil S."/>
            <person name="Calhoun S."/>
            <person name="Haridas S."/>
            <person name="Kuo A."/>
            <person name="Mondo S."/>
            <person name="Pangilinan J."/>
            <person name="Riley R."/>
            <person name="LaButti K."/>
            <person name="Andreopoulos B."/>
            <person name="Lipzen A."/>
            <person name="Chen C."/>
            <person name="Yan M."/>
            <person name="Daum C."/>
            <person name="Ng V."/>
            <person name="Clum A."/>
            <person name="Steindorff A."/>
            <person name="Ohm R.A."/>
            <person name="Martin F."/>
            <person name="Silar P."/>
            <person name="Natvig D.O."/>
            <person name="Lalanne C."/>
            <person name="Gautier V."/>
            <person name="Ament-Velasquez S.L."/>
            <person name="Kruys A."/>
            <person name="Hutchinson M.I."/>
            <person name="Powell A.J."/>
            <person name="Barry K."/>
            <person name="Miller A.N."/>
            <person name="Grigoriev I.V."/>
            <person name="Debuchy R."/>
            <person name="Gladieux P."/>
            <person name="Hiltunen Thoren M."/>
            <person name="Johannesson H."/>
        </authorList>
    </citation>
    <scope>NUCLEOTIDE SEQUENCE</scope>
    <source>
        <strain evidence="2">CBS 626.80</strain>
    </source>
</reference>
<feature type="region of interest" description="Disordered" evidence="1">
    <location>
        <begin position="256"/>
        <end position="276"/>
    </location>
</feature>
<accession>A0AAN6NRP3</accession>
<reference evidence="2" key="2">
    <citation type="submission" date="2023-06" db="EMBL/GenBank/DDBJ databases">
        <authorList>
            <consortium name="Lawrence Berkeley National Laboratory"/>
            <person name="Mondo S.J."/>
            <person name="Hensen N."/>
            <person name="Bonometti L."/>
            <person name="Westerberg I."/>
            <person name="Brannstrom I.O."/>
            <person name="Guillou S."/>
            <person name="Cros-Aarteil S."/>
            <person name="Calhoun S."/>
            <person name="Haridas S."/>
            <person name="Kuo A."/>
            <person name="Pangilinan J."/>
            <person name="Riley R."/>
            <person name="Labutti K."/>
            <person name="Andreopoulos B."/>
            <person name="Lipzen A."/>
            <person name="Chen C."/>
            <person name="Yanf M."/>
            <person name="Daum C."/>
            <person name="Ng V."/>
            <person name="Clum A."/>
            <person name="Steindorff A."/>
            <person name="Ohm R."/>
            <person name="Martin F."/>
            <person name="Silar P."/>
            <person name="Natvig D."/>
            <person name="Lalanne C."/>
            <person name="Gautier V."/>
            <person name="Ament-Velasquez S.L."/>
            <person name="Kruys A."/>
            <person name="Hutchinson M.I."/>
            <person name="Powell A.J."/>
            <person name="Barry K."/>
            <person name="Miller A.N."/>
            <person name="Grigoriev I.V."/>
            <person name="Debuchy R."/>
            <person name="Gladieux P."/>
            <person name="Thoren M.H."/>
            <person name="Johannesson H."/>
        </authorList>
    </citation>
    <scope>NUCLEOTIDE SEQUENCE</scope>
    <source>
        <strain evidence="2">CBS 626.80</strain>
    </source>
</reference>
<sequence length="276" mass="30624">MTIHSPLHTSRISDALLRTIYASDQEMYPAPLTYERLQSWRDACPELSICFSTSVDDSERSLGVIIVLPLVKKYWKDLLVGKIKEVDVDAEEMFAGAGRELQHLQAPVEVGLHVFHIERFAAWDAEDALKKTGARPASLTVRGCQDGKMRFADMALEEVQRRVETANVEVGERRWYVLGFSALTATPAGKKTFARLGFVPTGYKEIFRLLETSSMSSPESTLDLGIDNTGRAQNNAGPQTTVQTVYIYPGEAQMEGRPNVASDSEMTVRYSSTPLG</sequence>
<evidence type="ECO:0000256" key="1">
    <source>
        <dbReference type="SAM" id="MobiDB-lite"/>
    </source>
</evidence>
<keyword evidence="3" id="KW-1185">Reference proteome</keyword>
<dbReference type="AlphaFoldDB" id="A0AAN6NRP3"/>
<name>A0AAN6NRP3_9PEZI</name>
<protein>
    <submittedName>
        <fullName evidence="2">Uncharacterized protein</fullName>
    </submittedName>
</protein>
<gene>
    <name evidence="2" type="ORF">QBC32DRAFT_375346</name>
</gene>
<comment type="caution">
    <text evidence="2">The sequence shown here is derived from an EMBL/GenBank/DDBJ whole genome shotgun (WGS) entry which is preliminary data.</text>
</comment>
<organism evidence="2 3">
    <name type="scientific">Pseudoneurospora amorphoporcata</name>
    <dbReference type="NCBI Taxonomy" id="241081"/>
    <lineage>
        <taxon>Eukaryota</taxon>
        <taxon>Fungi</taxon>
        <taxon>Dikarya</taxon>
        <taxon>Ascomycota</taxon>
        <taxon>Pezizomycotina</taxon>
        <taxon>Sordariomycetes</taxon>
        <taxon>Sordariomycetidae</taxon>
        <taxon>Sordariales</taxon>
        <taxon>Sordariaceae</taxon>
        <taxon>Pseudoneurospora</taxon>
    </lineage>
</organism>
<evidence type="ECO:0000313" key="2">
    <source>
        <dbReference type="EMBL" id="KAK3950844.1"/>
    </source>
</evidence>
<dbReference type="Proteomes" id="UP001303222">
    <property type="component" value="Unassembled WGS sequence"/>
</dbReference>
<evidence type="ECO:0000313" key="3">
    <source>
        <dbReference type="Proteomes" id="UP001303222"/>
    </source>
</evidence>
<feature type="compositionally biased region" description="Polar residues" evidence="1">
    <location>
        <begin position="261"/>
        <end position="276"/>
    </location>
</feature>
<proteinExistence type="predicted"/>
<dbReference type="EMBL" id="MU859164">
    <property type="protein sequence ID" value="KAK3950844.1"/>
    <property type="molecule type" value="Genomic_DNA"/>
</dbReference>